<evidence type="ECO:0000313" key="4">
    <source>
        <dbReference type="Proteomes" id="UP000196778"/>
    </source>
</evidence>
<name>A0A1R4J146_9MICO</name>
<dbReference type="OrthoDB" id="120660at2"/>
<dbReference type="EMBL" id="FUKR01000028">
    <property type="protein sequence ID" value="SJN25759.1"/>
    <property type="molecule type" value="Genomic_DNA"/>
</dbReference>
<dbReference type="AlphaFoldDB" id="A0A1R4J146"/>
<dbReference type="InterPro" id="IPR018960">
    <property type="entry name" value="DUF1990"/>
</dbReference>
<accession>A0A1R4J146</accession>
<dbReference type="Pfam" id="PF09348">
    <property type="entry name" value="DUF1990"/>
    <property type="match status" value="1"/>
</dbReference>
<sequence length="182" mass="19874">MKAPPSGTRGAAPAETRPGDASWTPSASGYRRSELSRRVRLGGSPAEAPVTDADWSELRRLLLGWAVKTRSGFAVRPARPVAPGQRLDVIARVPGARVVEPVEIVEVVDREDRVGFAYRTRPGHPVSGEEAFVLQRSDGGVVLTVRSLTRAAPSGPWRAAYPLLRVVQIVVRYRYLRSLDAR</sequence>
<feature type="region of interest" description="Disordered" evidence="1">
    <location>
        <begin position="1"/>
        <end position="29"/>
    </location>
</feature>
<dbReference type="Proteomes" id="UP000196778">
    <property type="component" value="Unassembled WGS sequence"/>
</dbReference>
<gene>
    <name evidence="3" type="ORF">FM119_04760</name>
</gene>
<protein>
    <submittedName>
        <fullName evidence="3">A3(2) GLYCOGEN METABOLISM CLUSTERI</fullName>
    </submittedName>
</protein>
<proteinExistence type="predicted"/>
<reference evidence="4" key="1">
    <citation type="submission" date="2017-02" db="EMBL/GenBank/DDBJ databases">
        <authorList>
            <person name="Dridi B."/>
        </authorList>
    </citation>
    <scope>NUCLEOTIDE SEQUENCE [LARGE SCALE GENOMIC DNA]</scope>
    <source>
        <strain evidence="4">EB411</strain>
    </source>
</reference>
<evidence type="ECO:0000313" key="3">
    <source>
        <dbReference type="EMBL" id="SJN25759.1"/>
    </source>
</evidence>
<feature type="domain" description="DUF1990" evidence="2">
    <location>
        <begin position="25"/>
        <end position="177"/>
    </location>
</feature>
<dbReference type="RefSeq" id="WP_087136540.1">
    <property type="nucleotide sequence ID" value="NZ_FUKR01000028.1"/>
</dbReference>
<evidence type="ECO:0000256" key="1">
    <source>
        <dbReference type="SAM" id="MobiDB-lite"/>
    </source>
</evidence>
<keyword evidence="4" id="KW-1185">Reference proteome</keyword>
<organism evidence="3 4">
    <name type="scientific">Mycetocola reblochoni REB411</name>
    <dbReference type="NCBI Taxonomy" id="1255698"/>
    <lineage>
        <taxon>Bacteria</taxon>
        <taxon>Bacillati</taxon>
        <taxon>Actinomycetota</taxon>
        <taxon>Actinomycetes</taxon>
        <taxon>Micrococcales</taxon>
        <taxon>Microbacteriaceae</taxon>
        <taxon>Mycetocola</taxon>
    </lineage>
</organism>
<evidence type="ECO:0000259" key="2">
    <source>
        <dbReference type="Pfam" id="PF09348"/>
    </source>
</evidence>